<comment type="caution">
    <text evidence="2">The sequence shown here is derived from an EMBL/GenBank/DDBJ whole genome shotgun (WGS) entry which is preliminary data.</text>
</comment>
<reference evidence="2 3" key="1">
    <citation type="journal article" date="2019" name="Int. J. Syst. Evol. Microbiol.">
        <title>Rufibacter sediminis sp. nov., isolated from freshwater lake sediment.</title>
        <authorList>
            <person name="Qu J.H."/>
            <person name="Zhang L.J."/>
            <person name="Fu Y.H."/>
            <person name="Li H.F."/>
        </authorList>
    </citation>
    <scope>NUCLEOTIDE SEQUENCE [LARGE SCALE GENOMIC DNA]</scope>
    <source>
        <strain evidence="2 3">H-1</strain>
    </source>
</reference>
<evidence type="ECO:0000313" key="3">
    <source>
        <dbReference type="Proteomes" id="UP000659698"/>
    </source>
</evidence>
<dbReference type="Proteomes" id="UP000659698">
    <property type="component" value="Unassembled WGS sequence"/>
</dbReference>
<evidence type="ECO:0000313" key="2">
    <source>
        <dbReference type="EMBL" id="MBC3538516.1"/>
    </source>
</evidence>
<feature type="transmembrane region" description="Helical" evidence="1">
    <location>
        <begin position="355"/>
        <end position="375"/>
    </location>
</feature>
<sequence length="459" mass="52917">MRNQFLFFQDYLLLPIYLVVVVILMSVYFKKKHGGNKILKRHFNRALTLKLFGCISISMIYQYYYNGSYDGRYYFEGAKMLLSYWTDYPNELFTVIAQDLKTFNLTNKAGLNGASAHLFANESFTVSKIAAIFNILSFNYFLPCAVFFCTAAFMGLWNFFIFIINEFKIPVKVAAYSTLYIPSVLVWGSGIFKDTITFTALLWLFICGHYVFIKKTNVISNIIGILISIIFIYFIKLYIIAAFVPFFIIYAINSNKSQIKNPFIRILSTPFLILIGIGSMGLFLQYADQLFGRYSVDNVLDTATQTAYYIQEINAGSAYSLEVDFSSPAGILLAIPQGINISLFRPYPWEYLKPFILFASAESMLFLYFTLYLLFKKGLSKSLSIIWNSPIIHFCLLFSLTFAFMVGISSGNFGTLVRYKIPIMPFYLLFLCILYKEKLYHQRARRSTNMKRPLLLKKV</sequence>
<dbReference type="RefSeq" id="WP_186632306.1">
    <property type="nucleotide sequence ID" value="NZ_JACOAF010000004.1"/>
</dbReference>
<protein>
    <recommendedName>
        <fullName evidence="4">Glycosyltransferase RgtA/B/C/D-like domain-containing protein</fullName>
    </recommendedName>
</protein>
<proteinExistence type="predicted"/>
<feature type="transmembrane region" description="Helical" evidence="1">
    <location>
        <begin position="49"/>
        <end position="65"/>
    </location>
</feature>
<gene>
    <name evidence="2" type="ORF">H7U12_02410</name>
</gene>
<organism evidence="2 3">
    <name type="scientific">Rufibacter sediminis</name>
    <dbReference type="NCBI Taxonomy" id="2762756"/>
    <lineage>
        <taxon>Bacteria</taxon>
        <taxon>Pseudomonadati</taxon>
        <taxon>Bacteroidota</taxon>
        <taxon>Cytophagia</taxon>
        <taxon>Cytophagales</taxon>
        <taxon>Hymenobacteraceae</taxon>
        <taxon>Rufibacter</taxon>
    </lineage>
</organism>
<feature type="transmembrane region" description="Helical" evidence="1">
    <location>
        <begin position="416"/>
        <end position="435"/>
    </location>
</feature>
<name>A0ABR6VMU6_9BACT</name>
<keyword evidence="1" id="KW-1133">Transmembrane helix</keyword>
<feature type="transmembrane region" description="Helical" evidence="1">
    <location>
        <begin position="12"/>
        <end position="29"/>
    </location>
</feature>
<feature type="transmembrane region" description="Helical" evidence="1">
    <location>
        <begin position="387"/>
        <end position="410"/>
    </location>
</feature>
<feature type="transmembrane region" description="Helical" evidence="1">
    <location>
        <begin position="263"/>
        <end position="287"/>
    </location>
</feature>
<keyword evidence="1" id="KW-0812">Transmembrane</keyword>
<accession>A0ABR6VMU6</accession>
<keyword evidence="3" id="KW-1185">Reference proteome</keyword>
<evidence type="ECO:0008006" key="4">
    <source>
        <dbReference type="Google" id="ProtNLM"/>
    </source>
</evidence>
<evidence type="ECO:0000256" key="1">
    <source>
        <dbReference type="SAM" id="Phobius"/>
    </source>
</evidence>
<feature type="transmembrane region" description="Helical" evidence="1">
    <location>
        <begin position="140"/>
        <end position="164"/>
    </location>
</feature>
<feature type="transmembrane region" description="Helical" evidence="1">
    <location>
        <begin position="218"/>
        <end position="251"/>
    </location>
</feature>
<dbReference type="EMBL" id="JACOAF010000004">
    <property type="protein sequence ID" value="MBC3538516.1"/>
    <property type="molecule type" value="Genomic_DNA"/>
</dbReference>
<keyword evidence="1" id="KW-0472">Membrane</keyword>